<dbReference type="InterPro" id="IPR001387">
    <property type="entry name" value="Cro/C1-type_HTH"/>
</dbReference>
<reference evidence="2 3" key="1">
    <citation type="submission" date="2014-03" db="EMBL/GenBank/DDBJ databases">
        <title>complete genome sequence of Flavobacteriaceae bacterium JBKA-6.</title>
        <authorList>
            <person name="Takano T."/>
            <person name="Nakamura Y."/>
            <person name="Takuma S."/>
            <person name="Yasuike M."/>
            <person name="Matsuyama T."/>
            <person name="Sakai T."/>
            <person name="Fujiwara A."/>
            <person name="Kimoto K."/>
            <person name="Fukuda Y."/>
            <person name="Kondo H."/>
            <person name="Hirono I."/>
            <person name="Nakayasu C."/>
        </authorList>
    </citation>
    <scope>NUCLEOTIDE SEQUENCE [LARGE SCALE GENOMIC DNA]</scope>
    <source>
        <strain evidence="2 3">JBKA-6</strain>
    </source>
</reference>
<evidence type="ECO:0000313" key="2">
    <source>
        <dbReference type="EMBL" id="BAV95177.1"/>
    </source>
</evidence>
<dbReference type="GO" id="GO:0003677">
    <property type="term" value="F:DNA binding"/>
    <property type="evidence" value="ECO:0007669"/>
    <property type="project" value="UniProtKB-KW"/>
</dbReference>
<dbReference type="InterPro" id="IPR010982">
    <property type="entry name" value="Lambda_DNA-bd_dom_sf"/>
</dbReference>
<dbReference type="SMART" id="SM00530">
    <property type="entry name" value="HTH_XRE"/>
    <property type="match status" value="1"/>
</dbReference>
<evidence type="ECO:0000313" key="3">
    <source>
        <dbReference type="Proteomes" id="UP000243197"/>
    </source>
</evidence>
<dbReference type="RefSeq" id="WP_096686756.1">
    <property type="nucleotide sequence ID" value="NZ_AP014564.1"/>
</dbReference>
<keyword evidence="2" id="KW-0238">DNA-binding</keyword>
<dbReference type="Pfam" id="PF01381">
    <property type="entry name" value="HTH_3"/>
    <property type="match status" value="1"/>
</dbReference>
<dbReference type="PROSITE" id="PS50943">
    <property type="entry name" value="HTH_CROC1"/>
    <property type="match status" value="1"/>
</dbReference>
<name>A0A1J1DZ60_9FLAO</name>
<organism evidence="2 3">
    <name type="scientific">Ichthyobacterium seriolicida</name>
    <dbReference type="NCBI Taxonomy" id="242600"/>
    <lineage>
        <taxon>Bacteria</taxon>
        <taxon>Pseudomonadati</taxon>
        <taxon>Bacteroidota</taxon>
        <taxon>Flavobacteriia</taxon>
        <taxon>Flavobacteriales</taxon>
        <taxon>Ichthyobacteriaceae</taxon>
        <taxon>Ichthyobacterium</taxon>
    </lineage>
</organism>
<dbReference type="Gene3D" id="1.10.260.40">
    <property type="entry name" value="lambda repressor-like DNA-binding domains"/>
    <property type="match status" value="1"/>
</dbReference>
<sequence length="137" mass="15793">MTSDYTERVKQIIKISNLSPSDFAKKIAVKTPSIHHLLNNRNKPSIDLLNKICDAYPEIDPIWILRGEGSPPSMNYLENKNKENTLPFVREEEEKKVKETGNEITDKKISPLKEEEKNKSIEKVILLFTDGSFKEYS</sequence>
<dbReference type="EMBL" id="AP014564">
    <property type="protein sequence ID" value="BAV95177.1"/>
    <property type="molecule type" value="Genomic_DNA"/>
</dbReference>
<keyword evidence="3" id="KW-1185">Reference proteome</keyword>
<dbReference type="KEGG" id="ise:JBKA6_1164"/>
<feature type="domain" description="HTH cro/C1-type" evidence="1">
    <location>
        <begin position="9"/>
        <end position="62"/>
    </location>
</feature>
<proteinExistence type="predicted"/>
<accession>A0A1J1DZ60</accession>
<dbReference type="CDD" id="cd00093">
    <property type="entry name" value="HTH_XRE"/>
    <property type="match status" value="1"/>
</dbReference>
<protein>
    <submittedName>
        <fullName evidence="2">DNA-binding protein</fullName>
    </submittedName>
</protein>
<dbReference type="SUPFAM" id="SSF47413">
    <property type="entry name" value="lambda repressor-like DNA-binding domains"/>
    <property type="match status" value="1"/>
</dbReference>
<evidence type="ECO:0000259" key="1">
    <source>
        <dbReference type="PROSITE" id="PS50943"/>
    </source>
</evidence>
<dbReference type="Proteomes" id="UP000243197">
    <property type="component" value="Chromosome"/>
</dbReference>
<dbReference type="AlphaFoldDB" id="A0A1J1DZ60"/>
<gene>
    <name evidence="2" type="ORF">JBKA6_1164</name>
</gene>
<dbReference type="OrthoDB" id="1034290at2"/>